<keyword evidence="5 10" id="KW-0067">ATP-binding</keyword>
<dbReference type="InterPro" id="IPR019489">
    <property type="entry name" value="Clp_ATPase_C"/>
</dbReference>
<dbReference type="Gene3D" id="3.40.50.300">
    <property type="entry name" value="P-loop containing nucleotide triphosphate hydrolases"/>
    <property type="match status" value="3"/>
</dbReference>
<evidence type="ECO:0000256" key="8">
    <source>
        <dbReference type="ARBA" id="ARBA00026057"/>
    </source>
</evidence>
<comment type="subcellular location">
    <subcellularLocation>
        <location evidence="11">Cytoplasm</location>
    </subcellularLocation>
</comment>
<dbReference type="FunFam" id="3.40.50.300:FF:000010">
    <property type="entry name" value="Chaperone clpB 1, putative"/>
    <property type="match status" value="1"/>
</dbReference>
<dbReference type="GO" id="GO:0005737">
    <property type="term" value="C:cytoplasm"/>
    <property type="evidence" value="ECO:0007669"/>
    <property type="project" value="UniProtKB-SubCell"/>
</dbReference>
<keyword evidence="6 11" id="KW-0175">Coiled coil</keyword>
<evidence type="ECO:0000256" key="11">
    <source>
        <dbReference type="RuleBase" id="RU362034"/>
    </source>
</evidence>
<keyword evidence="11" id="KW-0346">Stress response</keyword>
<dbReference type="PROSITE" id="PS00870">
    <property type="entry name" value="CLPAB_1"/>
    <property type="match status" value="1"/>
</dbReference>
<dbReference type="GO" id="GO:0005524">
    <property type="term" value="F:ATP binding"/>
    <property type="evidence" value="ECO:0007669"/>
    <property type="project" value="UniProtKB-UniRule"/>
</dbReference>
<evidence type="ECO:0000256" key="9">
    <source>
        <dbReference type="PROSITE-ProRule" id="PRU01251"/>
    </source>
</evidence>
<dbReference type="CDD" id="cd19499">
    <property type="entry name" value="RecA-like_ClpB_Hsp104-like"/>
    <property type="match status" value="1"/>
</dbReference>
<dbReference type="PROSITE" id="PS00871">
    <property type="entry name" value="CLPAB_2"/>
    <property type="match status" value="1"/>
</dbReference>
<dbReference type="InterPro" id="IPR027417">
    <property type="entry name" value="P-loop_NTPase"/>
</dbReference>
<dbReference type="GO" id="GO:0042026">
    <property type="term" value="P:protein refolding"/>
    <property type="evidence" value="ECO:0007669"/>
    <property type="project" value="UniProtKB-UniRule"/>
</dbReference>
<dbReference type="InterPro" id="IPR041546">
    <property type="entry name" value="ClpA/ClpB_AAA_lid"/>
</dbReference>
<dbReference type="Gene3D" id="1.10.1780.10">
    <property type="entry name" value="Clp, N-terminal domain"/>
    <property type="match status" value="1"/>
</dbReference>
<dbReference type="InterPro" id="IPR036628">
    <property type="entry name" value="Clp_N_dom_sf"/>
</dbReference>
<dbReference type="FunFam" id="3.40.50.300:FF:000120">
    <property type="entry name" value="ATP-dependent chaperone ClpB"/>
    <property type="match status" value="1"/>
</dbReference>
<comment type="function">
    <text evidence="11">Part of a stress-induced multi-chaperone system, it is involved in the recovery of the cell from heat-induced damage, in cooperation with DnaK, DnaJ and GrpE.</text>
</comment>
<dbReference type="InterPro" id="IPR018368">
    <property type="entry name" value="ClpA/B_CS1"/>
</dbReference>
<keyword evidence="7 10" id="KW-0143">Chaperone</keyword>
<comment type="subunit">
    <text evidence="8">Homohexamer. The oligomerization is ATP-dependent.</text>
</comment>
<evidence type="ECO:0000259" key="12">
    <source>
        <dbReference type="PROSITE" id="PS51903"/>
    </source>
</evidence>
<dbReference type="Gene3D" id="1.10.8.60">
    <property type="match status" value="1"/>
</dbReference>
<dbReference type="InterPro" id="IPR003959">
    <property type="entry name" value="ATPase_AAA_core"/>
</dbReference>
<dbReference type="EMBL" id="AP021875">
    <property type="protein sequence ID" value="BBO76587.1"/>
    <property type="molecule type" value="Genomic_DNA"/>
</dbReference>
<dbReference type="InterPro" id="IPR003593">
    <property type="entry name" value="AAA+_ATPase"/>
</dbReference>
<dbReference type="SUPFAM" id="SSF52540">
    <property type="entry name" value="P-loop containing nucleoside triphosphate hydrolases"/>
    <property type="match status" value="2"/>
</dbReference>
<dbReference type="Pfam" id="PF10431">
    <property type="entry name" value="ClpB_D2-small"/>
    <property type="match status" value="1"/>
</dbReference>
<organism evidence="13 14">
    <name type="scientific">Desulfosarcina widdelii</name>
    <dbReference type="NCBI Taxonomy" id="947919"/>
    <lineage>
        <taxon>Bacteria</taxon>
        <taxon>Pseudomonadati</taxon>
        <taxon>Thermodesulfobacteriota</taxon>
        <taxon>Desulfobacteria</taxon>
        <taxon>Desulfobacterales</taxon>
        <taxon>Desulfosarcinaceae</taxon>
        <taxon>Desulfosarcina</taxon>
    </lineage>
</organism>
<dbReference type="Pfam" id="PF07724">
    <property type="entry name" value="AAA_2"/>
    <property type="match status" value="1"/>
</dbReference>
<dbReference type="Proteomes" id="UP000427769">
    <property type="component" value="Chromosome"/>
</dbReference>
<dbReference type="GO" id="GO:0034605">
    <property type="term" value="P:cellular response to heat"/>
    <property type="evidence" value="ECO:0007669"/>
    <property type="project" value="TreeGrafter"/>
</dbReference>
<dbReference type="InterPro" id="IPR050130">
    <property type="entry name" value="ClpA_ClpB"/>
</dbReference>
<dbReference type="InterPro" id="IPR001270">
    <property type="entry name" value="ClpA/B"/>
</dbReference>
<dbReference type="Pfam" id="PF00004">
    <property type="entry name" value="AAA"/>
    <property type="match status" value="1"/>
</dbReference>
<evidence type="ECO:0000256" key="2">
    <source>
        <dbReference type="ARBA" id="ARBA00017574"/>
    </source>
</evidence>
<dbReference type="OrthoDB" id="9803641at2"/>
<dbReference type="CDD" id="cd00009">
    <property type="entry name" value="AAA"/>
    <property type="match status" value="1"/>
</dbReference>
<keyword evidence="4 10" id="KW-0547">Nucleotide-binding</keyword>
<dbReference type="FunFam" id="3.40.50.300:FF:000025">
    <property type="entry name" value="ATP-dependent Clp protease subunit"/>
    <property type="match status" value="1"/>
</dbReference>
<dbReference type="NCBIfam" id="TIGR03346">
    <property type="entry name" value="chaperone_ClpB"/>
    <property type="match status" value="1"/>
</dbReference>
<name>A0A5K7ZKN3_9BACT</name>
<dbReference type="PROSITE" id="PS51903">
    <property type="entry name" value="CLP_R"/>
    <property type="match status" value="1"/>
</dbReference>
<keyword evidence="14" id="KW-1185">Reference proteome</keyword>
<dbReference type="InterPro" id="IPR004176">
    <property type="entry name" value="Clp_R_N"/>
</dbReference>
<dbReference type="PANTHER" id="PTHR11638">
    <property type="entry name" value="ATP-DEPENDENT CLP PROTEASE"/>
    <property type="match status" value="1"/>
</dbReference>
<proteinExistence type="inferred from homology"/>
<comment type="similarity">
    <text evidence="1 10">Belongs to the ClpA/ClpB family.</text>
</comment>
<sequence>MRFDRFTVKSQELIQNAQTQASNHGNQQIEPEHLLAAMLEEKEGVARSVFKRLGASGDGIAAAAGKAVERLPKVSGVGDVYLSSAAKSVLEAAFAEAGKMKDEYTSIEHILLALCDKKSGAASRILAEAGVNRDAILKVLQEIRGNQRITDPNPEEKYEALKKFSRDLTDMARSGKLDPVIGRDEEIRRIVQVLSRRTKNNPVLIGEPGVGKTAIVEGLAQRIVAGDVSESLKNRQLVALDMGALIAGAKYRGEFEDRLKAVLKEVEKAEGEVILFIDELHTLVGAGASEGSMDASNMLKPALARGTLRCVGATTLNEYRKYIEKDAALERRFQPVLVREPTVEDTVSILRGLKEKYEVHHGVRIKDSAIVAAASLSDRYIADRFLPDKAIDLIDECASKLRIEIDSMPVEIDEVQRKILQAEIEREALKKESDPASRERLAKLEDSLEAMRAQIAGMKAHWEQEKGLIQNIRRIKEEQEQLGIEEQRAEREGDLARVAELRYGRSNELKRRLEQAKEDLEALQADKKMLKEEVDDEDIAEVVSRWTGIPVSRMLEGERQKLLKMEERLGQRVIGQRQAIEAVSNAVRRARSGLQDPNRPIGSFIFMGPTGVGKTELAKALAEFIFDSEQAMVRIDMSEFMEKHSVSRLIGAPPGYVGYDEGGYLTEAVRRRPYSVVLFDEIEKAHPEVFNVLLQILDDGRMTDGHGKTVDFKNTIIIMTSNIGSQCIQELGGRNREEMERRVFEALRAGFKPEFLNRIDETIIFLNLEPEQIGRIVDIQMAHLGKRLAEQNIELVLADSARDLIAREGFDPVYGARPLKRVIQRLIENPLAMEILEGKIMEGTRISAEAEGERIVFRQV</sequence>
<dbReference type="PANTHER" id="PTHR11638:SF18">
    <property type="entry name" value="HEAT SHOCK PROTEIN 104"/>
    <property type="match status" value="1"/>
</dbReference>
<evidence type="ECO:0000313" key="13">
    <source>
        <dbReference type="EMBL" id="BBO76587.1"/>
    </source>
</evidence>
<dbReference type="FunFam" id="1.10.8.60:FF:000017">
    <property type="entry name" value="ATP-dependent chaperone ClpB"/>
    <property type="match status" value="1"/>
</dbReference>
<evidence type="ECO:0000256" key="1">
    <source>
        <dbReference type="ARBA" id="ARBA00008675"/>
    </source>
</evidence>
<evidence type="ECO:0000313" key="14">
    <source>
        <dbReference type="Proteomes" id="UP000427769"/>
    </source>
</evidence>
<gene>
    <name evidence="11 13" type="primary">clpB</name>
    <name evidence="13" type="ORF">DSCW_40040</name>
</gene>
<evidence type="ECO:0000256" key="3">
    <source>
        <dbReference type="ARBA" id="ARBA00022737"/>
    </source>
</evidence>
<evidence type="ECO:0000256" key="7">
    <source>
        <dbReference type="ARBA" id="ARBA00023186"/>
    </source>
</evidence>
<dbReference type="SMART" id="SM00382">
    <property type="entry name" value="AAA"/>
    <property type="match status" value="2"/>
</dbReference>
<evidence type="ECO:0000256" key="10">
    <source>
        <dbReference type="RuleBase" id="RU004432"/>
    </source>
</evidence>
<dbReference type="Pfam" id="PF02861">
    <property type="entry name" value="Clp_N"/>
    <property type="match status" value="1"/>
</dbReference>
<reference evidence="13 14" key="1">
    <citation type="submission" date="2019-11" db="EMBL/GenBank/DDBJ databases">
        <title>Comparative genomics of hydrocarbon-degrading Desulfosarcina strains.</title>
        <authorList>
            <person name="Watanabe M."/>
            <person name="Kojima H."/>
            <person name="Fukui M."/>
        </authorList>
    </citation>
    <scope>NUCLEOTIDE SEQUENCE [LARGE SCALE GENOMIC DNA]</scope>
    <source>
        <strain evidence="13 14">PP31</strain>
    </source>
</reference>
<dbReference type="SUPFAM" id="SSF81923">
    <property type="entry name" value="Double Clp-N motif"/>
    <property type="match status" value="1"/>
</dbReference>
<dbReference type="SMART" id="SM01086">
    <property type="entry name" value="ClpB_D2-small"/>
    <property type="match status" value="1"/>
</dbReference>
<dbReference type="InterPro" id="IPR028299">
    <property type="entry name" value="ClpA/B_CS2"/>
</dbReference>
<evidence type="ECO:0000256" key="6">
    <source>
        <dbReference type="ARBA" id="ARBA00023054"/>
    </source>
</evidence>
<dbReference type="InterPro" id="IPR017730">
    <property type="entry name" value="Chaperonin_ClpB"/>
</dbReference>
<evidence type="ECO:0000256" key="5">
    <source>
        <dbReference type="ARBA" id="ARBA00022840"/>
    </source>
</evidence>
<protein>
    <recommendedName>
        <fullName evidence="2 11">Chaperone protein ClpB</fullName>
    </recommendedName>
</protein>
<evidence type="ECO:0000256" key="4">
    <source>
        <dbReference type="ARBA" id="ARBA00022741"/>
    </source>
</evidence>
<keyword evidence="3 9" id="KW-0677">Repeat</keyword>
<feature type="coiled-coil region" evidence="11">
    <location>
        <begin position="412"/>
        <end position="540"/>
    </location>
</feature>
<dbReference type="PRINTS" id="PR00300">
    <property type="entry name" value="CLPPROTEASEA"/>
</dbReference>
<dbReference type="GO" id="GO:0016887">
    <property type="term" value="F:ATP hydrolysis activity"/>
    <property type="evidence" value="ECO:0007669"/>
    <property type="project" value="InterPro"/>
</dbReference>
<feature type="domain" description="Clp R" evidence="12">
    <location>
        <begin position="3"/>
        <end position="146"/>
    </location>
</feature>
<comment type="subunit">
    <text evidence="11">Homohexamer; The oligomerization is ATP-dependent.</text>
</comment>
<dbReference type="RefSeq" id="WP_155305405.1">
    <property type="nucleotide sequence ID" value="NZ_AP021875.1"/>
</dbReference>
<accession>A0A5K7ZKN3</accession>
<dbReference type="KEGG" id="dwd:DSCW_40040"/>
<keyword evidence="11" id="KW-0963">Cytoplasm</keyword>
<dbReference type="AlphaFoldDB" id="A0A5K7ZKN3"/>
<dbReference type="Pfam" id="PF17871">
    <property type="entry name" value="AAA_lid_9"/>
    <property type="match status" value="1"/>
</dbReference>